<dbReference type="Proteomes" id="UP001165488">
    <property type="component" value="Unassembled WGS sequence"/>
</dbReference>
<keyword evidence="5" id="KW-0378">Hydrolase</keyword>
<name>A0ABS9UMW1_9BACT</name>
<evidence type="ECO:0000256" key="4">
    <source>
        <dbReference type="ARBA" id="ARBA00022759"/>
    </source>
</evidence>
<dbReference type="NCBIfam" id="TIGR02116">
    <property type="entry name" value="toxin_Txe_YoeB"/>
    <property type="match status" value="1"/>
</dbReference>
<dbReference type="Pfam" id="PF06769">
    <property type="entry name" value="YoeB_toxin"/>
    <property type="match status" value="1"/>
</dbReference>
<comment type="similarity">
    <text evidence="1">Belongs to the YoeB family.</text>
</comment>
<protein>
    <recommendedName>
        <fullName evidence="6">Putative mRNA interferase YoeB</fullName>
    </recommendedName>
</protein>
<dbReference type="NCBIfam" id="TIGR02385">
    <property type="entry name" value="RelE_StbE"/>
    <property type="match status" value="1"/>
</dbReference>
<dbReference type="RefSeq" id="WP_241274452.1">
    <property type="nucleotide sequence ID" value="NZ_JAKZGS010000004.1"/>
</dbReference>
<evidence type="ECO:0000256" key="6">
    <source>
        <dbReference type="ARBA" id="ARBA00030388"/>
    </source>
</evidence>
<reference evidence="7" key="1">
    <citation type="submission" date="2022-03" db="EMBL/GenBank/DDBJ databases">
        <title>De novo assembled genomes of Belliella spp. (Cyclobacteriaceae) strains.</title>
        <authorList>
            <person name="Szabo A."/>
            <person name="Korponai K."/>
            <person name="Felfoldi T."/>
        </authorList>
    </citation>
    <scope>NUCLEOTIDE SEQUENCE</scope>
    <source>
        <strain evidence="7">DSM 107340</strain>
    </source>
</reference>
<keyword evidence="4" id="KW-0255">Endonuclease</keyword>
<organism evidence="7 8">
    <name type="scientific">Belliella calami</name>
    <dbReference type="NCBI Taxonomy" id="2923436"/>
    <lineage>
        <taxon>Bacteria</taxon>
        <taxon>Pseudomonadati</taxon>
        <taxon>Bacteroidota</taxon>
        <taxon>Cytophagia</taxon>
        <taxon>Cytophagales</taxon>
        <taxon>Cyclobacteriaceae</taxon>
        <taxon>Belliella</taxon>
    </lineage>
</organism>
<evidence type="ECO:0000313" key="7">
    <source>
        <dbReference type="EMBL" id="MCH7397941.1"/>
    </source>
</evidence>
<keyword evidence="8" id="KW-1185">Reference proteome</keyword>
<sequence>MSFEITFTKIAEKDLLRHKNSGNKKLIRKLDQLLDELEEHPETGTGKPERLKNNLSGLWSRRINHEHRLVYSIDGKKVIVTVISAYGHY</sequence>
<evidence type="ECO:0000313" key="8">
    <source>
        <dbReference type="Proteomes" id="UP001165488"/>
    </source>
</evidence>
<dbReference type="InterPro" id="IPR007712">
    <property type="entry name" value="RelE/ParE_toxin"/>
</dbReference>
<gene>
    <name evidence="7" type="ORF">MM236_08070</name>
</gene>
<dbReference type="InterPro" id="IPR009614">
    <property type="entry name" value="YoeB_toxin"/>
</dbReference>
<dbReference type="PANTHER" id="PTHR38039">
    <property type="entry name" value="TOXIN YOEB"/>
    <property type="match status" value="1"/>
</dbReference>
<keyword evidence="3" id="KW-0540">Nuclease</keyword>
<dbReference type="InterPro" id="IPR035093">
    <property type="entry name" value="RelE/ParE_toxin_dom_sf"/>
</dbReference>
<proteinExistence type="inferred from homology"/>
<dbReference type="Gene3D" id="3.30.2310.20">
    <property type="entry name" value="RelE-like"/>
    <property type="match status" value="1"/>
</dbReference>
<dbReference type="PANTHER" id="PTHR38039:SF1">
    <property type="entry name" value="TOXIN YOEB"/>
    <property type="match status" value="1"/>
</dbReference>
<accession>A0ABS9UMW1</accession>
<dbReference type="EMBL" id="JAKZGS010000004">
    <property type="protein sequence ID" value="MCH7397941.1"/>
    <property type="molecule type" value="Genomic_DNA"/>
</dbReference>
<evidence type="ECO:0000256" key="2">
    <source>
        <dbReference type="ARBA" id="ARBA00022649"/>
    </source>
</evidence>
<keyword evidence="2" id="KW-1277">Toxin-antitoxin system</keyword>
<comment type="caution">
    <text evidence="7">The sequence shown here is derived from an EMBL/GenBank/DDBJ whole genome shotgun (WGS) entry which is preliminary data.</text>
</comment>
<dbReference type="SUPFAM" id="SSF143011">
    <property type="entry name" value="RelE-like"/>
    <property type="match status" value="1"/>
</dbReference>
<evidence type="ECO:0000256" key="3">
    <source>
        <dbReference type="ARBA" id="ARBA00022722"/>
    </source>
</evidence>
<evidence type="ECO:0000256" key="5">
    <source>
        <dbReference type="ARBA" id="ARBA00022801"/>
    </source>
</evidence>
<evidence type="ECO:0000256" key="1">
    <source>
        <dbReference type="ARBA" id="ARBA00008172"/>
    </source>
</evidence>